<evidence type="ECO:0000313" key="5">
    <source>
        <dbReference type="Proteomes" id="UP000332515"/>
    </source>
</evidence>
<dbReference type="InterPro" id="IPR013325">
    <property type="entry name" value="RNA_pol_sigma_r2"/>
</dbReference>
<dbReference type="Gene3D" id="1.10.1740.10">
    <property type="match status" value="1"/>
</dbReference>
<dbReference type="Gene3D" id="3.10.450.50">
    <property type="match status" value="1"/>
</dbReference>
<evidence type="ECO:0000259" key="2">
    <source>
        <dbReference type="Pfam" id="PF04542"/>
    </source>
</evidence>
<dbReference type="EMBL" id="VWNA01000001">
    <property type="protein sequence ID" value="MQT12628.1"/>
    <property type="molecule type" value="Genomic_DNA"/>
</dbReference>
<keyword evidence="5" id="KW-1185">Reference proteome</keyword>
<dbReference type="AlphaFoldDB" id="A0A6A7Y2X4"/>
<dbReference type="InterPro" id="IPR013249">
    <property type="entry name" value="RNA_pol_sigma70_r4_t2"/>
</dbReference>
<reference evidence="4 5" key="1">
    <citation type="submission" date="2019-09" db="EMBL/GenBank/DDBJ databases">
        <title>Segnochrobactrum spirostomi gen. nov., sp. nov., isolated from the ciliate Spirostomum cf. yagiui and description of a novel family, Segnochrobactraceae fam. nov. within the order Rhizobiales of the class Alphaproteobacteria.</title>
        <authorList>
            <person name="Akter S."/>
            <person name="Shazib S.U.A."/>
            <person name="Shin M.K."/>
        </authorList>
    </citation>
    <scope>NUCLEOTIDE SEQUENCE [LARGE SCALE GENOMIC DNA]</scope>
    <source>
        <strain evidence="4 5">Sp-1</strain>
    </source>
</reference>
<dbReference type="SUPFAM" id="SSF88659">
    <property type="entry name" value="Sigma3 and sigma4 domains of RNA polymerase sigma factors"/>
    <property type="match status" value="1"/>
</dbReference>
<dbReference type="RefSeq" id="WP_153479871.1">
    <property type="nucleotide sequence ID" value="NZ_VWNA01000001.1"/>
</dbReference>
<dbReference type="SUPFAM" id="SSF88946">
    <property type="entry name" value="Sigma2 domain of RNA polymerase sigma factors"/>
    <property type="match status" value="1"/>
</dbReference>
<dbReference type="GO" id="GO:0006352">
    <property type="term" value="P:DNA-templated transcription initiation"/>
    <property type="evidence" value="ECO:0007669"/>
    <property type="project" value="InterPro"/>
</dbReference>
<dbReference type="InterPro" id="IPR052704">
    <property type="entry name" value="ECF_Sigma-70_Domain"/>
</dbReference>
<dbReference type="PANTHER" id="PTHR30173">
    <property type="entry name" value="SIGMA 19 FACTOR"/>
    <property type="match status" value="1"/>
</dbReference>
<dbReference type="SUPFAM" id="SSF54427">
    <property type="entry name" value="NTF2-like"/>
    <property type="match status" value="1"/>
</dbReference>
<evidence type="ECO:0000259" key="3">
    <source>
        <dbReference type="Pfam" id="PF08281"/>
    </source>
</evidence>
<protein>
    <submittedName>
        <fullName evidence="4">Sigma-70 family RNA polymerase sigma factor</fullName>
    </submittedName>
</protein>
<organism evidence="4 5">
    <name type="scientific">Segnochrobactrum spirostomi</name>
    <dbReference type="NCBI Taxonomy" id="2608987"/>
    <lineage>
        <taxon>Bacteria</taxon>
        <taxon>Pseudomonadati</taxon>
        <taxon>Pseudomonadota</taxon>
        <taxon>Alphaproteobacteria</taxon>
        <taxon>Hyphomicrobiales</taxon>
        <taxon>Segnochrobactraceae</taxon>
        <taxon>Segnochrobactrum</taxon>
    </lineage>
</organism>
<dbReference type="InterPro" id="IPR036388">
    <property type="entry name" value="WH-like_DNA-bd_sf"/>
</dbReference>
<dbReference type="InterPro" id="IPR007627">
    <property type="entry name" value="RNA_pol_sigma70_r2"/>
</dbReference>
<evidence type="ECO:0000256" key="1">
    <source>
        <dbReference type="ARBA" id="ARBA00011344"/>
    </source>
</evidence>
<dbReference type="InterPro" id="IPR013324">
    <property type="entry name" value="RNA_pol_sigma_r3/r4-like"/>
</dbReference>
<name>A0A6A7Y2X4_9HYPH</name>
<feature type="domain" description="RNA polymerase sigma-70 region 2" evidence="2">
    <location>
        <begin position="16"/>
        <end position="79"/>
    </location>
</feature>
<dbReference type="GO" id="GO:0016987">
    <property type="term" value="F:sigma factor activity"/>
    <property type="evidence" value="ECO:0007669"/>
    <property type="project" value="InterPro"/>
</dbReference>
<accession>A0A6A7Y2X4</accession>
<gene>
    <name evidence="4" type="ORF">F0357_08160</name>
</gene>
<comment type="caution">
    <text evidence="4">The sequence shown here is derived from an EMBL/GenBank/DDBJ whole genome shotgun (WGS) entry which is preliminary data.</text>
</comment>
<dbReference type="GO" id="GO:0003677">
    <property type="term" value="F:DNA binding"/>
    <property type="evidence" value="ECO:0007669"/>
    <property type="project" value="InterPro"/>
</dbReference>
<dbReference type="Gene3D" id="1.10.10.10">
    <property type="entry name" value="Winged helix-like DNA-binding domain superfamily/Winged helix DNA-binding domain"/>
    <property type="match status" value="1"/>
</dbReference>
<comment type="subunit">
    <text evidence="1">Interacts transiently with the RNA polymerase catalytic core formed by RpoA, RpoB, RpoC and RpoZ (2 alpha, 1 beta, 1 beta' and 1 omega subunit) to form the RNA polymerase holoenzyme that can initiate transcription.</text>
</comment>
<dbReference type="InterPro" id="IPR032710">
    <property type="entry name" value="NTF2-like_dom_sf"/>
</dbReference>
<proteinExistence type="predicted"/>
<dbReference type="PANTHER" id="PTHR30173:SF43">
    <property type="entry name" value="ECF RNA POLYMERASE SIGMA FACTOR SIGI-RELATED"/>
    <property type="match status" value="1"/>
</dbReference>
<sequence length="295" mass="31779">MTGPVPPAASDAAARFEPLRRRLVGLAYRMLGSRAEAEDIVQDAYLRWHGTDREAVEDAGAFLKRVVTRLCLDRLKAARTRRETYVGPWLPEPVLAEDVLIDAGPSGIAHDVGVALMLALERLSPLERAAFLLHDVFELGFDEVARILDRDPSACRQLAVRARDHVAAARPRFTVSESEGRRIADAFLAASRGGDLAALQSMLAADAVLHTDGGGKRSSALNRVFGGDKIARFFAGLARKNRPPSAVRPATINGLPGFVTIEADGVPQTTALEIGPAGITAVYIVRNPDKLGHIR</sequence>
<dbReference type="NCBIfam" id="NF007214">
    <property type="entry name" value="PRK09636.1"/>
    <property type="match status" value="1"/>
</dbReference>
<dbReference type="Proteomes" id="UP000332515">
    <property type="component" value="Unassembled WGS sequence"/>
</dbReference>
<dbReference type="Pfam" id="PF04542">
    <property type="entry name" value="Sigma70_r2"/>
    <property type="match status" value="1"/>
</dbReference>
<dbReference type="Pfam" id="PF08281">
    <property type="entry name" value="Sigma70_r4_2"/>
    <property type="match status" value="1"/>
</dbReference>
<evidence type="ECO:0000313" key="4">
    <source>
        <dbReference type="EMBL" id="MQT12628.1"/>
    </source>
</evidence>
<feature type="domain" description="RNA polymerase sigma factor 70 region 4 type 2" evidence="3">
    <location>
        <begin position="115"/>
        <end position="165"/>
    </location>
</feature>